<keyword evidence="3" id="KW-1185">Reference proteome</keyword>
<feature type="signal peptide" evidence="1">
    <location>
        <begin position="1"/>
        <end position="25"/>
    </location>
</feature>
<name>A0ABZ3FMC2_9ACTN</name>
<feature type="chain" id="PRO_5046331971" description="WD40 repeat domain-containing protein" evidence="1">
    <location>
        <begin position="26"/>
        <end position="377"/>
    </location>
</feature>
<evidence type="ECO:0000313" key="2">
    <source>
        <dbReference type="EMBL" id="XAN07199.1"/>
    </source>
</evidence>
<dbReference type="RefSeq" id="WP_425308649.1">
    <property type="nucleotide sequence ID" value="NZ_CP154795.1"/>
</dbReference>
<reference evidence="2 3" key="1">
    <citation type="submission" date="2024-04" db="EMBL/GenBank/DDBJ databases">
        <title>Isolation of an actinomycete strain from pig manure.</title>
        <authorList>
            <person name="Gong T."/>
            <person name="Yu Z."/>
            <person name="An M."/>
            <person name="Wei C."/>
            <person name="Yang W."/>
            <person name="Liu L."/>
        </authorList>
    </citation>
    <scope>NUCLEOTIDE SEQUENCE [LARGE SCALE GENOMIC DNA]</scope>
    <source>
        <strain evidence="2 3">ZF39</strain>
    </source>
</reference>
<proteinExistence type="predicted"/>
<dbReference type="EMBL" id="CP154795">
    <property type="protein sequence ID" value="XAN07199.1"/>
    <property type="molecule type" value="Genomic_DNA"/>
</dbReference>
<evidence type="ECO:0000256" key="1">
    <source>
        <dbReference type="SAM" id="SignalP"/>
    </source>
</evidence>
<gene>
    <name evidence="2" type="ORF">AADG42_07805</name>
</gene>
<accession>A0ABZ3FMC2</accession>
<sequence>MFRSPRVVLVSLLVVATTAALSTVASPPHVPWRPVVLAGSGQVVTLTGTPEGMLVGRYAPDAATRVSLQRVDLETGESREVPLTMGPGYARETELVSVSVLGSDVVAVGGARGGAHGNVRWSVWRGSPAGLQEEPQTFETFGGWEAGGLVGSAYASAGPLIMGSWASPSGGVDFAVWQPVGERWLRIADAGPDLRATATRQPAAFAVTSDADSYFAVGSVTELGAPPVERPALWHSTSPRGPWRLTELPVPSAATGQARAVAVSCAASRCVVAGRAGPQLLSWRLTLAGDGPAHADPPVIVAQDVIENLRLFVARGSRSDWIALADGNHTQLTEARGTRQRIAVPGVPTAMATDAEGHPVVATTTADGTTRLWHPEG</sequence>
<dbReference type="SUPFAM" id="SSF101898">
    <property type="entry name" value="NHL repeat"/>
    <property type="match status" value="1"/>
</dbReference>
<keyword evidence="1" id="KW-0732">Signal</keyword>
<dbReference type="Proteomes" id="UP001442841">
    <property type="component" value="Chromosome"/>
</dbReference>
<evidence type="ECO:0000313" key="3">
    <source>
        <dbReference type="Proteomes" id="UP001442841"/>
    </source>
</evidence>
<organism evidence="2 3">
    <name type="scientific">Ammonicoccus fulvus</name>
    <dbReference type="NCBI Taxonomy" id="3138240"/>
    <lineage>
        <taxon>Bacteria</taxon>
        <taxon>Bacillati</taxon>
        <taxon>Actinomycetota</taxon>
        <taxon>Actinomycetes</taxon>
        <taxon>Propionibacteriales</taxon>
        <taxon>Propionibacteriaceae</taxon>
        <taxon>Ammonicoccus</taxon>
    </lineage>
</organism>
<protein>
    <recommendedName>
        <fullName evidence="4">WD40 repeat domain-containing protein</fullName>
    </recommendedName>
</protein>
<evidence type="ECO:0008006" key="4">
    <source>
        <dbReference type="Google" id="ProtNLM"/>
    </source>
</evidence>